<protein>
    <recommendedName>
        <fullName evidence="3">JmjC domain-containing protein</fullName>
    </recommendedName>
</protein>
<keyword evidence="5" id="KW-1185">Reference proteome</keyword>
<dbReference type="PANTHER" id="PTHR12461">
    <property type="entry name" value="HYPOXIA-INDUCIBLE FACTOR 1 ALPHA INHIBITOR-RELATED"/>
    <property type="match status" value="1"/>
</dbReference>
<name>A0AAD7U8G2_9STRA</name>
<dbReference type="PROSITE" id="PS51184">
    <property type="entry name" value="JMJC"/>
    <property type="match status" value="1"/>
</dbReference>
<proteinExistence type="predicted"/>
<gene>
    <name evidence="4" type="ORF">CTAYLR_006361</name>
</gene>
<keyword evidence="2" id="KW-0472">Membrane</keyword>
<dbReference type="Pfam" id="PF13621">
    <property type="entry name" value="Cupin_8"/>
    <property type="match status" value="1"/>
</dbReference>
<evidence type="ECO:0000256" key="2">
    <source>
        <dbReference type="SAM" id="Phobius"/>
    </source>
</evidence>
<keyword evidence="2" id="KW-0812">Transmembrane</keyword>
<evidence type="ECO:0000259" key="3">
    <source>
        <dbReference type="PROSITE" id="PS51184"/>
    </source>
</evidence>
<evidence type="ECO:0000313" key="5">
    <source>
        <dbReference type="Proteomes" id="UP001230188"/>
    </source>
</evidence>
<dbReference type="SUPFAM" id="SSF51197">
    <property type="entry name" value="Clavaminate synthase-like"/>
    <property type="match status" value="1"/>
</dbReference>
<keyword evidence="2" id="KW-1133">Transmembrane helix</keyword>
<dbReference type="Proteomes" id="UP001230188">
    <property type="component" value="Unassembled WGS sequence"/>
</dbReference>
<feature type="region of interest" description="Disordered" evidence="1">
    <location>
        <begin position="288"/>
        <end position="309"/>
    </location>
</feature>
<organism evidence="4 5">
    <name type="scientific">Chrysophaeum taylorii</name>
    <dbReference type="NCBI Taxonomy" id="2483200"/>
    <lineage>
        <taxon>Eukaryota</taxon>
        <taxon>Sar</taxon>
        <taxon>Stramenopiles</taxon>
        <taxon>Ochrophyta</taxon>
        <taxon>Pelagophyceae</taxon>
        <taxon>Pelagomonadales</taxon>
        <taxon>Pelagomonadaceae</taxon>
        <taxon>Chrysophaeum</taxon>
    </lineage>
</organism>
<evidence type="ECO:0000256" key="1">
    <source>
        <dbReference type="SAM" id="MobiDB-lite"/>
    </source>
</evidence>
<dbReference type="AlphaFoldDB" id="A0AAD7U8G2"/>
<comment type="caution">
    <text evidence="4">The sequence shown here is derived from an EMBL/GenBank/DDBJ whole genome shotgun (WGS) entry which is preliminary data.</text>
</comment>
<evidence type="ECO:0000313" key="4">
    <source>
        <dbReference type="EMBL" id="KAJ8599119.1"/>
    </source>
</evidence>
<feature type="transmembrane region" description="Helical" evidence="2">
    <location>
        <begin position="386"/>
        <end position="411"/>
    </location>
</feature>
<sequence length="492" mass="55198">MASHLRRQRRRPRGYAGYRCRRGVERIVEVAAPLAHSPRNFFARFVARRRPCVLRSFAYFADLGIVSSHVGDPAGFCGALRRIAGDAMVRVEVRCLQGPRPFGLGRERRVRLKRFLDRATRRARRAEPCEWYLTTQDLDEDEEGRPSLAAMPSAALLTHGGCPLRPPVLPTLIPANFNLWIGAAADLDSSGLHHDFHDNLLVLVCGAKRLRLWDPSRTRDLRPAGGAPRRVFPNGRIVYASRPRVRQDGRDRDADEASRIARCLDEADDDDDIDRLLDRALDIETTTTTTKTKTSARERMGPPDNFARLPTTTAARTLPRLRAVDLRPGDAIFIPAGWWHDVQSRGGLHAAFNYWFHPPDTPSFSRPYASNFWHADFQTRLKDDPLLCYLVVDVYCILLPLLLVVAVFVVLGHEAPGSWHGAVEEEKTAARDPTNATSIVGSFEQLLVVRIPFLGWRDARHSSTLALTSSTLKCRLASSVRRWVVVVSNTGS</sequence>
<dbReference type="EMBL" id="JAQMWT010000587">
    <property type="protein sequence ID" value="KAJ8599119.1"/>
    <property type="molecule type" value="Genomic_DNA"/>
</dbReference>
<dbReference type="InterPro" id="IPR041667">
    <property type="entry name" value="Cupin_8"/>
</dbReference>
<dbReference type="PANTHER" id="PTHR12461:SF100">
    <property type="entry name" value="JMJC DOMAIN-CONTAINING PROTEIN 4"/>
    <property type="match status" value="1"/>
</dbReference>
<accession>A0AAD7U8G2</accession>
<dbReference type="Gene3D" id="2.60.120.650">
    <property type="entry name" value="Cupin"/>
    <property type="match status" value="1"/>
</dbReference>
<feature type="domain" description="JmjC" evidence="3">
    <location>
        <begin position="134"/>
        <end position="373"/>
    </location>
</feature>
<dbReference type="InterPro" id="IPR003347">
    <property type="entry name" value="JmjC_dom"/>
</dbReference>
<reference evidence="4" key="1">
    <citation type="submission" date="2023-01" db="EMBL/GenBank/DDBJ databases">
        <title>Metagenome sequencing of chrysophaentin producing Chrysophaeum taylorii.</title>
        <authorList>
            <person name="Davison J."/>
            <person name="Bewley C."/>
        </authorList>
    </citation>
    <scope>NUCLEOTIDE SEQUENCE</scope>
    <source>
        <strain evidence="4">NIES-1699</strain>
    </source>
</reference>